<evidence type="ECO:0000256" key="2">
    <source>
        <dbReference type="ARBA" id="ARBA00023315"/>
    </source>
</evidence>
<dbReference type="AlphaFoldDB" id="A0A6A8DFV6"/>
<keyword evidence="1 5" id="KW-0808">Transferase</keyword>
<comment type="caution">
    <text evidence="5">The sequence shown here is derived from an EMBL/GenBank/DDBJ whole genome shotgun (WGS) entry which is preliminary data.</text>
</comment>
<dbReference type="InterPro" id="IPR051531">
    <property type="entry name" value="N-acetyltransferase"/>
</dbReference>
<dbReference type="Pfam" id="PF13302">
    <property type="entry name" value="Acetyltransf_3"/>
    <property type="match status" value="1"/>
</dbReference>
<dbReference type="RefSeq" id="WP_153736313.1">
    <property type="nucleotide sequence ID" value="NZ_WJNG01000006.1"/>
</dbReference>
<evidence type="ECO:0000313" key="5">
    <source>
        <dbReference type="EMBL" id="MRH42661.1"/>
    </source>
</evidence>
<keyword evidence="6" id="KW-1185">Reference proteome</keyword>
<dbReference type="GO" id="GO:0016747">
    <property type="term" value="F:acyltransferase activity, transferring groups other than amino-acyl groups"/>
    <property type="evidence" value="ECO:0007669"/>
    <property type="project" value="InterPro"/>
</dbReference>
<proteinExistence type="inferred from homology"/>
<dbReference type="OrthoDB" id="9811523at2"/>
<evidence type="ECO:0000256" key="1">
    <source>
        <dbReference type="ARBA" id="ARBA00022679"/>
    </source>
</evidence>
<dbReference type="SUPFAM" id="SSF55729">
    <property type="entry name" value="Acyl-CoA N-acyltransferases (Nat)"/>
    <property type="match status" value="1"/>
</dbReference>
<evidence type="ECO:0000256" key="3">
    <source>
        <dbReference type="ARBA" id="ARBA00038502"/>
    </source>
</evidence>
<reference evidence="5" key="1">
    <citation type="submission" date="2019-11" db="EMBL/GenBank/DDBJ databases">
        <authorList>
            <person name="Li J."/>
        </authorList>
    </citation>
    <scope>NUCLEOTIDE SEQUENCE</scope>
    <source>
        <strain evidence="5">B6B</strain>
    </source>
</reference>
<sequence>MIHRKESFHFETESLYIRNFFISDKKEIYLIYSDPGVLQFDNSPGLKSIKEAEQFIRQTMNPNRYDDSIRWAVIQKESGKLIGTCGFRNWDQESNHAEIGGNFLKEHWGKGYATELLPELIQYGFKNLHLNKIQAYTLRKNKAVLKLLERLSFKREGYFREHQLLNGTYQDVVIYGKLKREMQ</sequence>
<protein>
    <submittedName>
        <fullName evidence="5">GNAT family N-acetyltransferase</fullName>
    </submittedName>
</protein>
<keyword evidence="2" id="KW-0012">Acyltransferase</keyword>
<evidence type="ECO:0000259" key="4">
    <source>
        <dbReference type="PROSITE" id="PS51186"/>
    </source>
</evidence>
<organism evidence="5 6">
    <name type="scientific">Aquibacillus halophilus</name>
    <dbReference type="NCBI Taxonomy" id="930132"/>
    <lineage>
        <taxon>Bacteria</taxon>
        <taxon>Bacillati</taxon>
        <taxon>Bacillota</taxon>
        <taxon>Bacilli</taxon>
        <taxon>Bacillales</taxon>
        <taxon>Bacillaceae</taxon>
        <taxon>Aquibacillus</taxon>
    </lineage>
</organism>
<accession>A0A6A8DFV6</accession>
<dbReference type="PROSITE" id="PS51186">
    <property type="entry name" value="GNAT"/>
    <property type="match status" value="1"/>
</dbReference>
<evidence type="ECO:0000313" key="6">
    <source>
        <dbReference type="Proteomes" id="UP000799092"/>
    </source>
</evidence>
<dbReference type="PANTHER" id="PTHR43792">
    <property type="entry name" value="GNAT FAMILY, PUTATIVE (AFU_ORTHOLOGUE AFUA_3G00765)-RELATED-RELATED"/>
    <property type="match status" value="1"/>
</dbReference>
<dbReference type="Proteomes" id="UP000799092">
    <property type="component" value="Unassembled WGS sequence"/>
</dbReference>
<dbReference type="Gene3D" id="3.40.630.30">
    <property type="match status" value="1"/>
</dbReference>
<name>A0A6A8DFV6_9BACI</name>
<comment type="similarity">
    <text evidence="3">Belongs to the acetyltransferase family. RimJ subfamily.</text>
</comment>
<dbReference type="PANTHER" id="PTHR43792:SF8">
    <property type="entry name" value="[RIBOSOMAL PROTEIN US5]-ALANINE N-ACETYLTRANSFERASE"/>
    <property type="match status" value="1"/>
</dbReference>
<dbReference type="InterPro" id="IPR000182">
    <property type="entry name" value="GNAT_dom"/>
</dbReference>
<gene>
    <name evidence="5" type="ORF">GH741_08175</name>
</gene>
<dbReference type="EMBL" id="WJNG01000006">
    <property type="protein sequence ID" value="MRH42661.1"/>
    <property type="molecule type" value="Genomic_DNA"/>
</dbReference>
<feature type="domain" description="N-acetyltransferase" evidence="4">
    <location>
        <begin position="15"/>
        <end position="180"/>
    </location>
</feature>
<dbReference type="CDD" id="cd04301">
    <property type="entry name" value="NAT_SF"/>
    <property type="match status" value="1"/>
</dbReference>
<dbReference type="InterPro" id="IPR016181">
    <property type="entry name" value="Acyl_CoA_acyltransferase"/>
</dbReference>